<organism evidence="2 3">
    <name type="scientific">Mucilaginibacter aquariorum</name>
    <dbReference type="NCBI Taxonomy" id="2967225"/>
    <lineage>
        <taxon>Bacteria</taxon>
        <taxon>Pseudomonadati</taxon>
        <taxon>Bacteroidota</taxon>
        <taxon>Sphingobacteriia</taxon>
        <taxon>Sphingobacteriales</taxon>
        <taxon>Sphingobacteriaceae</taxon>
        <taxon>Mucilaginibacter</taxon>
    </lineage>
</organism>
<keyword evidence="3" id="KW-1185">Reference proteome</keyword>
<dbReference type="RefSeq" id="WP_256539332.1">
    <property type="nucleotide sequence ID" value="NZ_JANHOH010000002.1"/>
</dbReference>
<dbReference type="Proteomes" id="UP001204376">
    <property type="component" value="Unassembled WGS sequence"/>
</dbReference>
<gene>
    <name evidence="2" type="ORF">NPE20_14300</name>
</gene>
<proteinExistence type="predicted"/>
<evidence type="ECO:0000313" key="3">
    <source>
        <dbReference type="Proteomes" id="UP001204376"/>
    </source>
</evidence>
<sequence length="439" mass="49990">MPGNDSLIKKALPAADRRYFRRAAAQLLLADAVPYAVDRYVFHADYARVSFKSISYNLNPGNWAWDHDSFQTNQFMHPYHGSIYFNAFRSNGYSFWQSVPAAFVGSYIWETAGENEAPSPNDFINTSFGGIVLGEMTHRLANEITNNHSHGFRRQLSEVFALLVNPANGFNRILTGKWGRRTPSLTEKDTSKINAEFSLGFRRFESNNANRTSDREFSWYARARLSYGLPHQNYRTPFSNIYIGTEIGMNDKSRFNVNLITVYGSLAGWEISAKSKFNHLAILSTNYDYVQNEAFFYGAQSIKMNLYSSLQLPAKVRLTTSLGAGPVILAAVPSAYPYYDRNYDYGPGLGLSAGGEIDVAGKAYFSVSYRGGWFKTVNGNRSHYFLHALSGELRYKVIRQLSICAEPGYFTLRGYYKYYPEVNRNYPYVRFSVRYDCRL</sequence>
<evidence type="ECO:0000259" key="1">
    <source>
        <dbReference type="Pfam" id="PF13084"/>
    </source>
</evidence>
<name>A0ABT1T3F8_9SPHI</name>
<evidence type="ECO:0000313" key="2">
    <source>
        <dbReference type="EMBL" id="MCQ6959144.1"/>
    </source>
</evidence>
<dbReference type="Pfam" id="PF13084">
    <property type="entry name" value="DUF3943"/>
    <property type="match status" value="1"/>
</dbReference>
<feature type="domain" description="DUF3943" evidence="1">
    <location>
        <begin position="63"/>
        <end position="166"/>
    </location>
</feature>
<reference evidence="2 3" key="1">
    <citation type="submission" date="2022-07" db="EMBL/GenBank/DDBJ databases">
        <title>Mucilaginibacter sp. JC4.</title>
        <authorList>
            <person name="Le V."/>
            <person name="Ko S.-R."/>
            <person name="Ahn C.-Y."/>
            <person name="Oh H.-M."/>
        </authorList>
    </citation>
    <scope>NUCLEOTIDE SEQUENCE [LARGE SCALE GENOMIC DNA]</scope>
    <source>
        <strain evidence="2 3">JC4</strain>
    </source>
</reference>
<protein>
    <submittedName>
        <fullName evidence="2">DUF3943 domain-containing protein</fullName>
    </submittedName>
</protein>
<comment type="caution">
    <text evidence="2">The sequence shown here is derived from an EMBL/GenBank/DDBJ whole genome shotgun (WGS) entry which is preliminary data.</text>
</comment>
<dbReference type="InterPro" id="IPR025079">
    <property type="entry name" value="DUF3943"/>
</dbReference>
<accession>A0ABT1T3F8</accession>
<dbReference type="EMBL" id="JANHOH010000002">
    <property type="protein sequence ID" value="MCQ6959144.1"/>
    <property type="molecule type" value="Genomic_DNA"/>
</dbReference>